<reference evidence="2" key="1">
    <citation type="journal article" date="2023" name="Science">
        <title>Elucidation of the pathway for biosynthesis of saponin adjuvants from the soapbark tree.</title>
        <authorList>
            <person name="Reed J."/>
            <person name="Orme A."/>
            <person name="El-Demerdash A."/>
            <person name="Owen C."/>
            <person name="Martin L.B.B."/>
            <person name="Misra R.C."/>
            <person name="Kikuchi S."/>
            <person name="Rejzek M."/>
            <person name="Martin A.C."/>
            <person name="Harkess A."/>
            <person name="Leebens-Mack J."/>
            <person name="Louveau T."/>
            <person name="Stephenson M.J."/>
            <person name="Osbourn A."/>
        </authorList>
    </citation>
    <scope>NUCLEOTIDE SEQUENCE</scope>
    <source>
        <strain evidence="2">S10</strain>
    </source>
</reference>
<dbReference type="GO" id="GO:0005506">
    <property type="term" value="F:iron ion binding"/>
    <property type="evidence" value="ECO:0007669"/>
    <property type="project" value="InterPro"/>
</dbReference>
<dbReference type="KEGG" id="qsa:O6P43_029504"/>
<organism evidence="2 3">
    <name type="scientific">Quillaja saponaria</name>
    <name type="common">Soap bark tree</name>
    <dbReference type="NCBI Taxonomy" id="32244"/>
    <lineage>
        <taxon>Eukaryota</taxon>
        <taxon>Viridiplantae</taxon>
        <taxon>Streptophyta</taxon>
        <taxon>Embryophyta</taxon>
        <taxon>Tracheophyta</taxon>
        <taxon>Spermatophyta</taxon>
        <taxon>Magnoliopsida</taxon>
        <taxon>eudicotyledons</taxon>
        <taxon>Gunneridae</taxon>
        <taxon>Pentapetalae</taxon>
        <taxon>rosids</taxon>
        <taxon>fabids</taxon>
        <taxon>Fabales</taxon>
        <taxon>Quillajaceae</taxon>
        <taxon>Quillaja</taxon>
    </lineage>
</organism>
<dbReference type="Gene3D" id="1.10.630.10">
    <property type="entry name" value="Cytochrome P450"/>
    <property type="match status" value="1"/>
</dbReference>
<dbReference type="GO" id="GO:0004497">
    <property type="term" value="F:monooxygenase activity"/>
    <property type="evidence" value="ECO:0007669"/>
    <property type="project" value="InterPro"/>
</dbReference>
<gene>
    <name evidence="2" type="ORF">O6P43_029504</name>
</gene>
<name>A0AAD7L1K0_QUISA</name>
<dbReference type="AlphaFoldDB" id="A0AAD7L1K0"/>
<dbReference type="EMBL" id="JARAOO010000012">
    <property type="protein sequence ID" value="KAJ7949126.1"/>
    <property type="molecule type" value="Genomic_DNA"/>
</dbReference>
<dbReference type="SUPFAM" id="SSF48264">
    <property type="entry name" value="Cytochrome P450"/>
    <property type="match status" value="1"/>
</dbReference>
<evidence type="ECO:0000256" key="1">
    <source>
        <dbReference type="ARBA" id="ARBA00010617"/>
    </source>
</evidence>
<dbReference type="InterPro" id="IPR001128">
    <property type="entry name" value="Cyt_P450"/>
</dbReference>
<dbReference type="PRINTS" id="PR00463">
    <property type="entry name" value="EP450I"/>
</dbReference>
<proteinExistence type="inferred from homology"/>
<evidence type="ECO:0000313" key="3">
    <source>
        <dbReference type="Proteomes" id="UP001163823"/>
    </source>
</evidence>
<dbReference type="Pfam" id="PF00067">
    <property type="entry name" value="p450"/>
    <property type="match status" value="1"/>
</dbReference>
<dbReference type="InterPro" id="IPR002401">
    <property type="entry name" value="Cyt_P450_E_grp-I"/>
</dbReference>
<comment type="caution">
    <text evidence="2">The sequence shown here is derived from an EMBL/GenBank/DDBJ whole genome shotgun (WGS) entry which is preliminary data.</text>
</comment>
<comment type="similarity">
    <text evidence="1">Belongs to the cytochrome P450 family.</text>
</comment>
<dbReference type="GO" id="GO:0020037">
    <property type="term" value="F:heme binding"/>
    <property type="evidence" value="ECO:0007669"/>
    <property type="project" value="InterPro"/>
</dbReference>
<dbReference type="PANTHER" id="PTHR47950:SF13">
    <property type="entry name" value="CYTOCHROME P450, FAMILY 76, SUBFAMILY G, POLYPEPTIDE 1"/>
    <property type="match status" value="1"/>
</dbReference>
<protein>
    <submittedName>
        <fullName evidence="2">Cytochrome P450</fullName>
    </submittedName>
</protein>
<sequence length="261" mass="30064">MTMKLTNNVISRMTMSKRCAGRNNEAGEITEVIQQVGELFATLYLADYIGFFKHLDVQGITKKVKVVRYRLESMMEEVIKEHEEARLKNKMDNQRNKGKDLVDLMIDLMEAEDSEMRFSRQSARAFVLEMFTAGTNSSASVMEWTLAEFIENPSIFQKARKEIDSVVGKNRLVRQSDIPNLPYLQAVVKETMRLHPPAPFFPRESTRGCKIGGYDVPANATLIVNEWAISRDGNYWDNPLEYNPERFIAKKNILDVRGQHY</sequence>
<dbReference type="InterPro" id="IPR036396">
    <property type="entry name" value="Cyt_P450_sf"/>
</dbReference>
<dbReference type="GO" id="GO:0016705">
    <property type="term" value="F:oxidoreductase activity, acting on paired donors, with incorporation or reduction of molecular oxygen"/>
    <property type="evidence" value="ECO:0007669"/>
    <property type="project" value="InterPro"/>
</dbReference>
<evidence type="ECO:0000313" key="2">
    <source>
        <dbReference type="EMBL" id="KAJ7949126.1"/>
    </source>
</evidence>
<dbReference type="Proteomes" id="UP001163823">
    <property type="component" value="Chromosome 12"/>
</dbReference>
<accession>A0AAD7L1K0</accession>
<dbReference type="PANTHER" id="PTHR47950">
    <property type="entry name" value="CYTOCHROME P450, FAMILY 76, SUBFAMILY C, POLYPEPTIDE 5-RELATED"/>
    <property type="match status" value="1"/>
</dbReference>
<keyword evidence="3" id="KW-1185">Reference proteome</keyword>